<dbReference type="OrthoDB" id="6158857at2759"/>
<dbReference type="CTD" id="20249725"/>
<dbReference type="GeneID" id="20249725"/>
<dbReference type="SUPFAM" id="SSF51445">
    <property type="entry name" value="(Trans)glycosidases"/>
    <property type="match status" value="1"/>
</dbReference>
<keyword evidence="2" id="KW-0732">Signal</keyword>
<accession>V3ZT48</accession>
<dbReference type="AlphaFoldDB" id="V3ZT48"/>
<feature type="domain" description="CBM-cenC" evidence="3">
    <location>
        <begin position="18"/>
        <end position="154"/>
    </location>
</feature>
<feature type="signal peptide" evidence="2">
    <location>
        <begin position="1"/>
        <end position="17"/>
    </location>
</feature>
<evidence type="ECO:0000313" key="4">
    <source>
        <dbReference type="EMBL" id="ESO87532.1"/>
    </source>
</evidence>
<evidence type="ECO:0000256" key="1">
    <source>
        <dbReference type="ARBA" id="ARBA00022801"/>
    </source>
</evidence>
<dbReference type="OMA" id="GMETINY"/>
<dbReference type="KEGG" id="lgi:LOTGIDRAFT_235021"/>
<dbReference type="InterPro" id="IPR044846">
    <property type="entry name" value="GH10"/>
</dbReference>
<sequence length="285" mass="32634">MKIILLFAALFCGFLNGELLLNGGFEGSDTSPWDTWGFVVRLVTDDVQEGNQALKCTNRTHYYQGPSQEISSKIIQNGIYSFTSYVKHLNDIPGKMFQRMKITLSYTWADDGKTDYYDIAGHSFATSKGGWYKLAGDFNAPQRPWSKVSLYWQGVDPGIDYIVDGASLKMVPEDVNWKTDANSRIERHRKGDLNVNVKHPTTMNPNDIEIEINHKKHLFGFGSLADDTYITNPDYKQYQQFFYHMFNWATVGTFKWKYARGTPDNPDYSFAVNCMNELNKNGMKV</sequence>
<dbReference type="Gene3D" id="2.60.120.260">
    <property type="entry name" value="Galactose-binding domain-like"/>
    <property type="match status" value="1"/>
</dbReference>
<dbReference type="InterPro" id="IPR008979">
    <property type="entry name" value="Galactose-bd-like_sf"/>
</dbReference>
<gene>
    <name evidence="4" type="ORF">LOTGIDRAFT_235021</name>
</gene>
<dbReference type="PANTHER" id="PTHR31490:SF1">
    <property type="entry name" value="ENDO-1,4-BETA-XYLANASE 1"/>
    <property type="match status" value="1"/>
</dbReference>
<dbReference type="Proteomes" id="UP000030746">
    <property type="component" value="Unassembled WGS sequence"/>
</dbReference>
<dbReference type="Pfam" id="PF02018">
    <property type="entry name" value="CBM_4_9"/>
    <property type="match status" value="1"/>
</dbReference>
<dbReference type="GO" id="GO:0004553">
    <property type="term" value="F:hydrolase activity, hydrolyzing O-glycosyl compounds"/>
    <property type="evidence" value="ECO:0007669"/>
    <property type="project" value="InterPro"/>
</dbReference>
<dbReference type="Gene3D" id="3.20.20.80">
    <property type="entry name" value="Glycosidases"/>
    <property type="match status" value="1"/>
</dbReference>
<keyword evidence="1" id="KW-0378">Hydrolase</keyword>
<dbReference type="PANTHER" id="PTHR31490">
    <property type="entry name" value="GLYCOSYL HYDROLASE"/>
    <property type="match status" value="1"/>
</dbReference>
<reference evidence="4 5" key="1">
    <citation type="journal article" date="2013" name="Nature">
        <title>Insights into bilaterian evolution from three spiralian genomes.</title>
        <authorList>
            <person name="Simakov O."/>
            <person name="Marletaz F."/>
            <person name="Cho S.J."/>
            <person name="Edsinger-Gonzales E."/>
            <person name="Havlak P."/>
            <person name="Hellsten U."/>
            <person name="Kuo D.H."/>
            <person name="Larsson T."/>
            <person name="Lv J."/>
            <person name="Arendt D."/>
            <person name="Savage R."/>
            <person name="Osoegawa K."/>
            <person name="de Jong P."/>
            <person name="Grimwood J."/>
            <person name="Chapman J.A."/>
            <person name="Shapiro H."/>
            <person name="Aerts A."/>
            <person name="Otillar R.P."/>
            <person name="Terry A.Y."/>
            <person name="Boore J.L."/>
            <person name="Grigoriev I.V."/>
            <person name="Lindberg D.R."/>
            <person name="Seaver E.C."/>
            <person name="Weisblat D.A."/>
            <person name="Putnam N.H."/>
            <person name="Rokhsar D.S."/>
        </authorList>
    </citation>
    <scope>NUCLEOTIDE SEQUENCE [LARGE SCALE GENOMIC DNA]</scope>
</reference>
<dbReference type="InterPro" id="IPR017853">
    <property type="entry name" value="GH"/>
</dbReference>
<dbReference type="InterPro" id="IPR003305">
    <property type="entry name" value="CenC_carb-bd"/>
</dbReference>
<organism evidence="4 5">
    <name type="scientific">Lottia gigantea</name>
    <name type="common">Giant owl limpet</name>
    <dbReference type="NCBI Taxonomy" id="225164"/>
    <lineage>
        <taxon>Eukaryota</taxon>
        <taxon>Metazoa</taxon>
        <taxon>Spiralia</taxon>
        <taxon>Lophotrochozoa</taxon>
        <taxon>Mollusca</taxon>
        <taxon>Gastropoda</taxon>
        <taxon>Patellogastropoda</taxon>
        <taxon>Lottioidea</taxon>
        <taxon>Lottiidae</taxon>
        <taxon>Lottia</taxon>
    </lineage>
</organism>
<dbReference type="GO" id="GO:0005975">
    <property type="term" value="P:carbohydrate metabolic process"/>
    <property type="evidence" value="ECO:0007669"/>
    <property type="project" value="InterPro"/>
</dbReference>
<dbReference type="SUPFAM" id="SSF49785">
    <property type="entry name" value="Galactose-binding domain-like"/>
    <property type="match status" value="1"/>
</dbReference>
<evidence type="ECO:0000256" key="2">
    <source>
        <dbReference type="SAM" id="SignalP"/>
    </source>
</evidence>
<dbReference type="HOGENOM" id="CLU_978525_0_0_1"/>
<name>V3ZT48_LOTGI</name>
<protein>
    <recommendedName>
        <fullName evidence="3">CBM-cenC domain-containing protein</fullName>
    </recommendedName>
</protein>
<evidence type="ECO:0000259" key="3">
    <source>
        <dbReference type="Pfam" id="PF02018"/>
    </source>
</evidence>
<proteinExistence type="predicted"/>
<feature type="chain" id="PRO_5004718017" description="CBM-cenC domain-containing protein" evidence="2">
    <location>
        <begin position="18"/>
        <end position="285"/>
    </location>
</feature>
<keyword evidence="5" id="KW-1185">Reference proteome</keyword>
<feature type="non-terminal residue" evidence="4">
    <location>
        <position position="285"/>
    </location>
</feature>
<dbReference type="EMBL" id="KB202883">
    <property type="protein sequence ID" value="ESO87532.1"/>
    <property type="molecule type" value="Genomic_DNA"/>
</dbReference>
<dbReference type="RefSeq" id="XP_009061729.1">
    <property type="nucleotide sequence ID" value="XM_009063481.1"/>
</dbReference>
<evidence type="ECO:0000313" key="5">
    <source>
        <dbReference type="Proteomes" id="UP000030746"/>
    </source>
</evidence>